<dbReference type="PANTHER" id="PTHR11496:SF102">
    <property type="entry name" value="ALCOHOL DEHYDROGENASE 4"/>
    <property type="match status" value="1"/>
</dbReference>
<comment type="cofactor">
    <cofactor evidence="1">
        <name>Fe cation</name>
        <dbReference type="ChEBI" id="CHEBI:24875"/>
    </cofactor>
</comment>
<reference evidence="6 7" key="1">
    <citation type="submission" date="2020-08" db="EMBL/GenBank/DDBJ databases">
        <title>Genomic Encyclopedia of Type Strains, Phase IV (KMG-IV): sequencing the most valuable type-strain genomes for metagenomic binning, comparative biology and taxonomic classification.</title>
        <authorList>
            <person name="Goeker M."/>
        </authorList>
    </citation>
    <scope>NUCLEOTIDE SEQUENCE [LARGE SCALE GENOMIC DNA]</scope>
    <source>
        <strain evidence="6 7">DSM 26723</strain>
    </source>
</reference>
<evidence type="ECO:0000313" key="6">
    <source>
        <dbReference type="EMBL" id="MBB6093427.1"/>
    </source>
</evidence>
<proteinExistence type="inferred from homology"/>
<comment type="caution">
    <text evidence="6">The sequence shown here is derived from an EMBL/GenBank/DDBJ whole genome shotgun (WGS) entry which is preliminary data.</text>
</comment>
<evidence type="ECO:0000256" key="2">
    <source>
        <dbReference type="ARBA" id="ARBA00007358"/>
    </source>
</evidence>
<evidence type="ECO:0000256" key="3">
    <source>
        <dbReference type="ARBA" id="ARBA00023002"/>
    </source>
</evidence>
<protein>
    <submittedName>
        <fullName evidence="6">Alcohol dehydrogenase class IV</fullName>
    </submittedName>
</protein>
<gene>
    <name evidence="6" type="ORF">HNQ60_002305</name>
</gene>
<keyword evidence="7" id="KW-1185">Reference proteome</keyword>
<dbReference type="InterPro" id="IPR001670">
    <property type="entry name" value="ADH_Fe/GldA"/>
</dbReference>
<dbReference type="GO" id="GO:0046872">
    <property type="term" value="F:metal ion binding"/>
    <property type="evidence" value="ECO:0007669"/>
    <property type="project" value="InterPro"/>
</dbReference>
<feature type="domain" description="Alcohol dehydrogenase iron-type/glycerol dehydrogenase GldA" evidence="4">
    <location>
        <begin position="11"/>
        <end position="184"/>
    </location>
</feature>
<dbReference type="InterPro" id="IPR056798">
    <property type="entry name" value="ADH_Fe_C"/>
</dbReference>
<dbReference type="FunFam" id="1.20.1090.10:FF:000001">
    <property type="entry name" value="Aldehyde-alcohol dehydrogenase"/>
    <property type="match status" value="1"/>
</dbReference>
<dbReference type="GO" id="GO:0004022">
    <property type="term" value="F:alcohol dehydrogenase (NAD+) activity"/>
    <property type="evidence" value="ECO:0007669"/>
    <property type="project" value="TreeGrafter"/>
</dbReference>
<evidence type="ECO:0000259" key="4">
    <source>
        <dbReference type="Pfam" id="PF00465"/>
    </source>
</evidence>
<sequence length="389" mass="41929">MTTLRSNWNYPTSIRFGAGRIAELPDACKTLGIRKPLLVTDPGLAALPMIADAVERCRQAGLPCEVFSSVQANPVEANITAGVALYHQRGYDGVIAFGGGSALDAGKAIALMVGQSRPIWDFEDREDWFTRVNVAGIAPTVAVPTTSGTGSEVGRASVITDVRDHTKKIIFHPKMQPALVIADPQLTLGLPPKVTAAVGMDALSHNLEAYCSPFYHPMAEGIAVEGMRLIKEWLPVAVKEGSNLEARSHMMVASSMGATAFQKGLGAMHSLSHPCSANLNTHHGLTNAVVMPYVLAWNRQAIEDKMVRLAAFLGLRKHSFDGVMEWILELRQMIEIPRTLADIGVRPEHAAAFAPQAFDDPSTGGNPLPMSVEKFARLYENCIGGRLEA</sequence>
<evidence type="ECO:0000313" key="7">
    <source>
        <dbReference type="Proteomes" id="UP000588068"/>
    </source>
</evidence>
<comment type="similarity">
    <text evidence="2">Belongs to the iron-containing alcohol dehydrogenase family.</text>
</comment>
<dbReference type="Pfam" id="PF25137">
    <property type="entry name" value="ADH_Fe_C"/>
    <property type="match status" value="1"/>
</dbReference>
<organism evidence="6 7">
    <name type="scientific">Povalibacter uvarum</name>
    <dbReference type="NCBI Taxonomy" id="732238"/>
    <lineage>
        <taxon>Bacteria</taxon>
        <taxon>Pseudomonadati</taxon>
        <taxon>Pseudomonadota</taxon>
        <taxon>Gammaproteobacteria</taxon>
        <taxon>Steroidobacterales</taxon>
        <taxon>Steroidobacteraceae</taxon>
        <taxon>Povalibacter</taxon>
    </lineage>
</organism>
<dbReference type="Proteomes" id="UP000588068">
    <property type="component" value="Unassembled WGS sequence"/>
</dbReference>
<dbReference type="EMBL" id="JACHHZ010000002">
    <property type="protein sequence ID" value="MBB6093427.1"/>
    <property type="molecule type" value="Genomic_DNA"/>
</dbReference>
<evidence type="ECO:0000256" key="1">
    <source>
        <dbReference type="ARBA" id="ARBA00001962"/>
    </source>
</evidence>
<feature type="domain" description="Fe-containing alcohol dehydrogenase-like C-terminal" evidence="5">
    <location>
        <begin position="195"/>
        <end position="381"/>
    </location>
</feature>
<name>A0A841HK55_9GAMM</name>
<dbReference type="RefSeq" id="WP_184331736.1">
    <property type="nucleotide sequence ID" value="NZ_JACHHZ010000002.1"/>
</dbReference>
<dbReference type="FunFam" id="3.40.50.1970:FF:000003">
    <property type="entry name" value="Alcohol dehydrogenase, iron-containing"/>
    <property type="match status" value="1"/>
</dbReference>
<dbReference type="Gene3D" id="3.40.50.1970">
    <property type="match status" value="1"/>
</dbReference>
<dbReference type="InterPro" id="IPR039697">
    <property type="entry name" value="Alcohol_dehydrogenase_Fe"/>
</dbReference>
<evidence type="ECO:0000259" key="5">
    <source>
        <dbReference type="Pfam" id="PF25137"/>
    </source>
</evidence>
<dbReference type="AlphaFoldDB" id="A0A841HK55"/>
<dbReference type="PANTHER" id="PTHR11496">
    <property type="entry name" value="ALCOHOL DEHYDROGENASE"/>
    <property type="match status" value="1"/>
</dbReference>
<accession>A0A841HK55</accession>
<dbReference type="Gene3D" id="1.20.1090.10">
    <property type="entry name" value="Dehydroquinate synthase-like - alpha domain"/>
    <property type="match status" value="1"/>
</dbReference>
<dbReference type="Pfam" id="PF00465">
    <property type="entry name" value="Fe-ADH"/>
    <property type="match status" value="1"/>
</dbReference>
<dbReference type="CDD" id="cd14861">
    <property type="entry name" value="Fe-ADH-like"/>
    <property type="match status" value="1"/>
</dbReference>
<dbReference type="SUPFAM" id="SSF56796">
    <property type="entry name" value="Dehydroquinate synthase-like"/>
    <property type="match status" value="1"/>
</dbReference>
<keyword evidence="3" id="KW-0560">Oxidoreductase</keyword>